<dbReference type="OrthoDB" id="8611253at2"/>
<organism evidence="2 3">
    <name type="scientific">Denitratisoma oestradiolicum</name>
    <dbReference type="NCBI Taxonomy" id="311182"/>
    <lineage>
        <taxon>Bacteria</taxon>
        <taxon>Pseudomonadati</taxon>
        <taxon>Pseudomonadota</taxon>
        <taxon>Betaproteobacteria</taxon>
        <taxon>Nitrosomonadales</taxon>
        <taxon>Sterolibacteriaceae</taxon>
        <taxon>Denitratisoma</taxon>
    </lineage>
</organism>
<accession>A0A6S6XUJ0</accession>
<dbReference type="AlphaFoldDB" id="A0A6S6XUJ0"/>
<reference evidence="2 3" key="1">
    <citation type="submission" date="2020-03" db="EMBL/GenBank/DDBJ databases">
        <authorList>
            <consortium name="Genoscope - CEA"/>
            <person name="William W."/>
        </authorList>
    </citation>
    <scope>NUCLEOTIDE SEQUENCE [LARGE SCALE GENOMIC DNA]</scope>
    <source>
        <strain evidence="3">DSM 16959</strain>
    </source>
</reference>
<dbReference type="SUPFAM" id="SSF54909">
    <property type="entry name" value="Dimeric alpha+beta barrel"/>
    <property type="match status" value="1"/>
</dbReference>
<dbReference type="InterPro" id="IPR011008">
    <property type="entry name" value="Dimeric_a/b-barrel"/>
</dbReference>
<dbReference type="GO" id="GO:0016491">
    <property type="term" value="F:oxidoreductase activity"/>
    <property type="evidence" value="ECO:0007669"/>
    <property type="project" value="InterPro"/>
</dbReference>
<dbReference type="RefSeq" id="WP_145770583.1">
    <property type="nucleotide sequence ID" value="NZ_LR778301.1"/>
</dbReference>
<proteinExistence type="predicted"/>
<evidence type="ECO:0000259" key="1">
    <source>
        <dbReference type="Pfam" id="PF07110"/>
    </source>
</evidence>
<dbReference type="EMBL" id="LR778301">
    <property type="protein sequence ID" value="CAB1367657.1"/>
    <property type="molecule type" value="Genomic_DNA"/>
</dbReference>
<protein>
    <recommendedName>
        <fullName evidence="1">EthD domain-containing protein</fullName>
    </recommendedName>
</protein>
<dbReference type="Pfam" id="PF07110">
    <property type="entry name" value="EthD"/>
    <property type="match status" value="1"/>
</dbReference>
<sequence length="216" mass="23863">MKGLTLLTRREGTMRQDFRDYYENSHAPLGMTYFPFRKYLRNHILASSADIDFDVVMESYIDDRVDVAALNSGEVRAILDVDERRFMNQGRIRSARVEEQVLSGPPIGVAAPGTRRQMLLLGASGPTLQEDVTAWGADLASQPRVARVSLDMVQQQVSGYGGFPYAAILSLWLKDGGDAIVLPAVPKGMKLELSLLTEVCETTPEELAARYKPKAG</sequence>
<feature type="domain" description="EthD" evidence="1">
    <location>
        <begin position="11"/>
        <end position="88"/>
    </location>
</feature>
<dbReference type="Gene3D" id="3.30.70.100">
    <property type="match status" value="1"/>
</dbReference>
<dbReference type="InterPro" id="IPR009799">
    <property type="entry name" value="EthD_dom"/>
</dbReference>
<name>A0A6S6XUJ0_9PROT</name>
<keyword evidence="3" id="KW-1185">Reference proteome</keyword>
<dbReference type="Proteomes" id="UP000515733">
    <property type="component" value="Chromosome"/>
</dbReference>
<gene>
    <name evidence="2" type="ORF">DENOEST_0492</name>
</gene>
<evidence type="ECO:0000313" key="3">
    <source>
        <dbReference type="Proteomes" id="UP000515733"/>
    </source>
</evidence>
<evidence type="ECO:0000313" key="2">
    <source>
        <dbReference type="EMBL" id="CAB1367657.1"/>
    </source>
</evidence>
<dbReference type="KEGG" id="doe:DENOEST_0492"/>